<organism evidence="3">
    <name type="scientific">marine sediment metagenome</name>
    <dbReference type="NCBI Taxonomy" id="412755"/>
    <lineage>
        <taxon>unclassified sequences</taxon>
        <taxon>metagenomes</taxon>
        <taxon>ecological metagenomes</taxon>
    </lineage>
</organism>
<protein>
    <submittedName>
        <fullName evidence="3">Uncharacterized protein</fullName>
    </submittedName>
</protein>
<accession>A0A0F9IBB0</accession>
<evidence type="ECO:0000313" key="3">
    <source>
        <dbReference type="EMBL" id="KKM24906.1"/>
    </source>
</evidence>
<proteinExistence type="predicted"/>
<evidence type="ECO:0000256" key="1">
    <source>
        <dbReference type="SAM" id="Coils"/>
    </source>
</evidence>
<dbReference type="EMBL" id="LAZR01012827">
    <property type="protein sequence ID" value="KKM24906.1"/>
    <property type="molecule type" value="Genomic_DNA"/>
</dbReference>
<keyword evidence="1" id="KW-0175">Coiled coil</keyword>
<gene>
    <name evidence="3" type="ORF">LCGC14_1600380</name>
</gene>
<reference evidence="3" key="1">
    <citation type="journal article" date="2015" name="Nature">
        <title>Complex archaea that bridge the gap between prokaryotes and eukaryotes.</title>
        <authorList>
            <person name="Spang A."/>
            <person name="Saw J.H."/>
            <person name="Jorgensen S.L."/>
            <person name="Zaremba-Niedzwiedzka K."/>
            <person name="Martijn J."/>
            <person name="Lind A.E."/>
            <person name="van Eijk R."/>
            <person name="Schleper C."/>
            <person name="Guy L."/>
            <person name="Ettema T.J."/>
        </authorList>
    </citation>
    <scope>NUCLEOTIDE SEQUENCE</scope>
</reference>
<name>A0A0F9IBB0_9ZZZZ</name>
<dbReference type="AlphaFoldDB" id="A0A0F9IBB0"/>
<feature type="coiled-coil region" evidence="1">
    <location>
        <begin position="32"/>
        <end position="105"/>
    </location>
</feature>
<feature type="region of interest" description="Disordered" evidence="2">
    <location>
        <begin position="1"/>
        <end position="30"/>
    </location>
</feature>
<evidence type="ECO:0000256" key="2">
    <source>
        <dbReference type="SAM" id="MobiDB-lite"/>
    </source>
</evidence>
<sequence length="142" mass="16180">MKTLKQSMDEQSESLRTGGDKPGGKSGTCAECSNLRAENARLQERVEEGEQKTREAYNRMAQAQNQREMVLETGTTAYQSWRSVNDTLKRERDEARALAERRKRAGQVLTWFIRRYAGNSDPGEAVRKYGYAARAAIEEEEK</sequence>
<comment type="caution">
    <text evidence="3">The sequence shown here is derived from an EMBL/GenBank/DDBJ whole genome shotgun (WGS) entry which is preliminary data.</text>
</comment>